<keyword evidence="3" id="KW-1185">Reference proteome</keyword>
<comment type="caution">
    <text evidence="2">The sequence shown here is derived from an EMBL/GenBank/DDBJ whole genome shotgun (WGS) entry which is preliminary data.</text>
</comment>
<keyword evidence="1" id="KW-0812">Transmembrane</keyword>
<dbReference type="EMBL" id="SMDR01000001">
    <property type="protein sequence ID" value="TNJ34217.1"/>
    <property type="molecule type" value="Genomic_DNA"/>
</dbReference>
<evidence type="ECO:0000313" key="2">
    <source>
        <dbReference type="EMBL" id="TNJ34217.1"/>
    </source>
</evidence>
<dbReference type="RefSeq" id="WP_139444624.1">
    <property type="nucleotide sequence ID" value="NZ_SMDR01000001.1"/>
</dbReference>
<reference evidence="2 3" key="1">
    <citation type="submission" date="2019-03" db="EMBL/GenBank/DDBJ databases">
        <title>Arenimonas daejeonensis sp. nov., isolated from compost.</title>
        <authorList>
            <person name="Jeon C.O."/>
        </authorList>
    </citation>
    <scope>NUCLEOTIDE SEQUENCE [LARGE SCALE GENOMIC DNA]</scope>
    <source>
        <strain evidence="2 3">R29</strain>
    </source>
</reference>
<sequence length="85" mass="9179">MPVLALGSLLSGWALLALLFMTRALSWDNPWMWGPPILFVLSSILGGEVAMSDEENRGTGLIFLLLGIGSAMVHGVVWFFAFGLV</sequence>
<organism evidence="2 3">
    <name type="scientific">Arenimonas terrae</name>
    <dbReference type="NCBI Taxonomy" id="2546226"/>
    <lineage>
        <taxon>Bacteria</taxon>
        <taxon>Pseudomonadati</taxon>
        <taxon>Pseudomonadota</taxon>
        <taxon>Gammaproteobacteria</taxon>
        <taxon>Lysobacterales</taxon>
        <taxon>Lysobacteraceae</taxon>
        <taxon>Arenimonas</taxon>
    </lineage>
</organism>
<name>A0A5C4RUA7_9GAMM</name>
<evidence type="ECO:0000313" key="3">
    <source>
        <dbReference type="Proteomes" id="UP000305760"/>
    </source>
</evidence>
<dbReference type="AlphaFoldDB" id="A0A5C4RUA7"/>
<feature type="transmembrane region" description="Helical" evidence="1">
    <location>
        <begin position="61"/>
        <end position="84"/>
    </location>
</feature>
<keyword evidence="1" id="KW-0472">Membrane</keyword>
<keyword evidence="1" id="KW-1133">Transmembrane helix</keyword>
<evidence type="ECO:0000256" key="1">
    <source>
        <dbReference type="SAM" id="Phobius"/>
    </source>
</evidence>
<proteinExistence type="predicted"/>
<accession>A0A5C4RUA7</accession>
<gene>
    <name evidence="2" type="ORF">E1B00_00025</name>
</gene>
<protein>
    <submittedName>
        <fullName evidence="2">Uncharacterized protein</fullName>
    </submittedName>
</protein>
<dbReference type="Proteomes" id="UP000305760">
    <property type="component" value="Unassembled WGS sequence"/>
</dbReference>